<comment type="subcellular location">
    <subcellularLocation>
        <location evidence="1">Membrane</location>
    </subcellularLocation>
</comment>
<name>A0ABS3QZP5_9ACTN</name>
<dbReference type="SUPFAM" id="SSF50182">
    <property type="entry name" value="Sm-like ribonucleoproteins"/>
    <property type="match status" value="1"/>
</dbReference>
<evidence type="ECO:0000256" key="3">
    <source>
        <dbReference type="ARBA" id="ARBA00022989"/>
    </source>
</evidence>
<keyword evidence="2 6" id="KW-0812">Transmembrane</keyword>
<evidence type="ECO:0000313" key="9">
    <source>
        <dbReference type="Proteomes" id="UP000666915"/>
    </source>
</evidence>
<proteinExistence type="predicted"/>
<evidence type="ECO:0000256" key="5">
    <source>
        <dbReference type="SAM" id="MobiDB-lite"/>
    </source>
</evidence>
<dbReference type="Proteomes" id="UP000666915">
    <property type="component" value="Unassembled WGS sequence"/>
</dbReference>
<evidence type="ECO:0000256" key="2">
    <source>
        <dbReference type="ARBA" id="ARBA00022692"/>
    </source>
</evidence>
<organism evidence="8 9">
    <name type="scientific">Actinomadura nitritigenes</name>
    <dbReference type="NCBI Taxonomy" id="134602"/>
    <lineage>
        <taxon>Bacteria</taxon>
        <taxon>Bacillati</taxon>
        <taxon>Actinomycetota</taxon>
        <taxon>Actinomycetes</taxon>
        <taxon>Streptosporangiales</taxon>
        <taxon>Thermomonosporaceae</taxon>
        <taxon>Actinomadura</taxon>
    </lineage>
</organism>
<feature type="compositionally biased region" description="Basic and acidic residues" evidence="5">
    <location>
        <begin position="409"/>
        <end position="429"/>
    </location>
</feature>
<dbReference type="PANTHER" id="PTHR30566">
    <property type="entry name" value="YNAI-RELATED MECHANOSENSITIVE ION CHANNEL"/>
    <property type="match status" value="1"/>
</dbReference>
<dbReference type="EMBL" id="JAGEOK010000011">
    <property type="protein sequence ID" value="MBO2439467.1"/>
    <property type="molecule type" value="Genomic_DNA"/>
</dbReference>
<feature type="region of interest" description="Disordered" evidence="5">
    <location>
        <begin position="367"/>
        <end position="448"/>
    </location>
</feature>
<feature type="compositionally biased region" description="Basic and acidic residues" evidence="5">
    <location>
        <begin position="367"/>
        <end position="378"/>
    </location>
</feature>
<keyword evidence="3 6" id="KW-1133">Transmembrane helix</keyword>
<feature type="transmembrane region" description="Helical" evidence="6">
    <location>
        <begin position="36"/>
        <end position="53"/>
    </location>
</feature>
<evidence type="ECO:0000313" key="8">
    <source>
        <dbReference type="EMBL" id="MBO2439467.1"/>
    </source>
</evidence>
<keyword evidence="9" id="KW-1185">Reference proteome</keyword>
<accession>A0ABS3QZP5</accession>
<dbReference type="Pfam" id="PF00924">
    <property type="entry name" value="MS_channel_2nd"/>
    <property type="match status" value="1"/>
</dbReference>
<dbReference type="InterPro" id="IPR023408">
    <property type="entry name" value="MscS_beta-dom_sf"/>
</dbReference>
<dbReference type="Gene3D" id="2.30.30.60">
    <property type="match status" value="1"/>
</dbReference>
<evidence type="ECO:0000256" key="6">
    <source>
        <dbReference type="SAM" id="Phobius"/>
    </source>
</evidence>
<gene>
    <name evidence="8" type="ORF">J4557_18240</name>
</gene>
<evidence type="ECO:0000259" key="7">
    <source>
        <dbReference type="Pfam" id="PF00924"/>
    </source>
</evidence>
<keyword evidence="4 6" id="KW-0472">Membrane</keyword>
<feature type="domain" description="Mechanosensitive ion channel MscS" evidence="7">
    <location>
        <begin position="209"/>
        <end position="274"/>
    </location>
</feature>
<dbReference type="PANTHER" id="PTHR30566:SF25">
    <property type="entry name" value="INNER MEMBRANE PROTEIN"/>
    <property type="match status" value="1"/>
</dbReference>
<feature type="transmembrane region" description="Helical" evidence="6">
    <location>
        <begin position="159"/>
        <end position="180"/>
    </location>
</feature>
<feature type="compositionally biased region" description="Gly residues" evidence="5">
    <location>
        <begin position="381"/>
        <end position="399"/>
    </location>
</feature>
<evidence type="ECO:0000256" key="4">
    <source>
        <dbReference type="ARBA" id="ARBA00023136"/>
    </source>
</evidence>
<dbReference type="Gene3D" id="1.10.287.1260">
    <property type="match status" value="1"/>
</dbReference>
<dbReference type="InterPro" id="IPR010920">
    <property type="entry name" value="LSM_dom_sf"/>
</dbReference>
<feature type="transmembrane region" description="Helical" evidence="6">
    <location>
        <begin position="186"/>
        <end position="205"/>
    </location>
</feature>
<feature type="transmembrane region" description="Helical" evidence="6">
    <location>
        <begin position="107"/>
        <end position="131"/>
    </location>
</feature>
<reference evidence="8 9" key="1">
    <citation type="submission" date="2021-03" db="EMBL/GenBank/DDBJ databases">
        <authorList>
            <person name="Kanchanasin P."/>
            <person name="Saeng-In P."/>
            <person name="Phongsopitanun W."/>
            <person name="Yuki M."/>
            <person name="Kudo T."/>
            <person name="Ohkuma M."/>
            <person name="Tanasupawat S."/>
        </authorList>
    </citation>
    <scope>NUCLEOTIDE SEQUENCE [LARGE SCALE GENOMIC DNA]</scope>
    <source>
        <strain evidence="8 9">L46</strain>
    </source>
</reference>
<protein>
    <submittedName>
        <fullName evidence="8">Mechanosensitive ion channel</fullName>
    </submittedName>
</protein>
<feature type="transmembrane region" description="Helical" evidence="6">
    <location>
        <begin position="74"/>
        <end position="95"/>
    </location>
</feature>
<dbReference type="InterPro" id="IPR006685">
    <property type="entry name" value="MscS_channel_2nd"/>
</dbReference>
<comment type="caution">
    <text evidence="8">The sequence shown here is derived from an EMBL/GenBank/DDBJ whole genome shotgun (WGS) entry which is preliminary data.</text>
</comment>
<evidence type="ECO:0000256" key="1">
    <source>
        <dbReference type="ARBA" id="ARBA00004370"/>
    </source>
</evidence>
<sequence length="448" mass="48759">MEISPIRADVRNGSGKRRSVGFFARSEGVVPQVSALWAWITFAVVVGVSVVIVEGGRRLLAGRLSRHWPEVGRVARRCTAPAFAFAVVVSASTAMPYPHMNVHSGGLVQHVMHIAAIGVTTWLVLRITYALTDPPLARLMRIEGERNRRARRARTQMMLLRRIAALVVVILAVGAALFTFPAVRAVGAGVLASAGVAGLVVGIAARPTLGNLLAGLQIAFSDALRLDDVVVVQGQWGRVEELTLSYVVVRLWDDRRLILPVSYFTEEPFENWTRHTSRVIGSVELHVDWTVPIEELRTELYAMLQENPLWDRREWVLQAVDVQPNGLVTMRALMSAADSASAWDLRCDVREHLIAYIREHHPEALPRFRTDDDLDGARRAGTGGPGRGPDGGPGDGPDGGAADVTATDPRARDREMRGGEVDDDVRASAEDGGGPARTRSGAVSLRRG</sequence>